<dbReference type="AlphaFoldDB" id="A0A2P6VF26"/>
<comment type="function">
    <text evidence="6">Component of the 90S pre-ribosome involved in the maturation of rRNAs. Required for early cleavages of the pre-RNAs in the 40S ribosomal subunit maturation pathway.</text>
</comment>
<feature type="compositionally biased region" description="Low complexity" evidence="7">
    <location>
        <begin position="45"/>
        <end position="54"/>
    </location>
</feature>
<keyword evidence="3 6" id="KW-0690">Ribosome biogenesis</keyword>
<comment type="subcellular location">
    <subcellularLocation>
        <location evidence="1 6">Nucleus</location>
        <location evidence="1 6">Nucleolus</location>
    </subcellularLocation>
</comment>
<feature type="region of interest" description="Disordered" evidence="7">
    <location>
        <begin position="1"/>
        <end position="148"/>
    </location>
</feature>
<keyword evidence="9" id="KW-1185">Reference proteome</keyword>
<proteinExistence type="inferred from homology"/>
<keyword evidence="4 6" id="KW-0698">rRNA processing</keyword>
<dbReference type="PANTHER" id="PTHR21738">
    <property type="entry name" value="RIBOSOMAL RNA PROCESSING PROTEIN 36 HOMOLOG"/>
    <property type="match status" value="1"/>
</dbReference>
<dbReference type="STRING" id="554055.A0A2P6VF26"/>
<dbReference type="GO" id="GO:0000462">
    <property type="term" value="P:maturation of SSU-rRNA from tricistronic rRNA transcript (SSU-rRNA, 5.8S rRNA, LSU-rRNA)"/>
    <property type="evidence" value="ECO:0007669"/>
    <property type="project" value="TreeGrafter"/>
</dbReference>
<feature type="compositionally biased region" description="Basic residues" evidence="7">
    <location>
        <begin position="265"/>
        <end position="278"/>
    </location>
</feature>
<feature type="region of interest" description="Disordered" evidence="7">
    <location>
        <begin position="180"/>
        <end position="221"/>
    </location>
</feature>
<feature type="compositionally biased region" description="Acidic residues" evidence="7">
    <location>
        <begin position="55"/>
        <end position="67"/>
    </location>
</feature>
<gene>
    <name evidence="8" type="ORF">C2E20_4026</name>
</gene>
<reference evidence="8 9" key="1">
    <citation type="journal article" date="2018" name="Plant J.">
        <title>Genome sequences of Chlorella sorokiniana UTEX 1602 and Micractinium conductrix SAG 241.80: implications to maltose excretion by a green alga.</title>
        <authorList>
            <person name="Arriola M.B."/>
            <person name="Velmurugan N."/>
            <person name="Zhang Y."/>
            <person name="Plunkett M.H."/>
            <person name="Hondzo H."/>
            <person name="Barney B.M."/>
        </authorList>
    </citation>
    <scope>NUCLEOTIDE SEQUENCE [LARGE SCALE GENOMIC DNA]</scope>
    <source>
        <strain evidence="8 9">SAG 241.80</strain>
    </source>
</reference>
<feature type="region of interest" description="Disordered" evidence="7">
    <location>
        <begin position="265"/>
        <end position="287"/>
    </location>
</feature>
<evidence type="ECO:0000256" key="3">
    <source>
        <dbReference type="ARBA" id="ARBA00022517"/>
    </source>
</evidence>
<evidence type="ECO:0000256" key="7">
    <source>
        <dbReference type="SAM" id="MobiDB-lite"/>
    </source>
</evidence>
<comment type="subunit">
    <text evidence="6">Associates with 90S and pre-40S pre-ribosomal particles.</text>
</comment>
<dbReference type="GO" id="GO:0005730">
    <property type="term" value="C:nucleolus"/>
    <property type="evidence" value="ECO:0007669"/>
    <property type="project" value="UniProtKB-SubCell"/>
</dbReference>
<protein>
    <recommendedName>
        <fullName evidence="6">rRNA biogenesis protein RRP36</fullName>
    </recommendedName>
</protein>
<evidence type="ECO:0000256" key="1">
    <source>
        <dbReference type="ARBA" id="ARBA00004604"/>
    </source>
</evidence>
<evidence type="ECO:0000256" key="6">
    <source>
        <dbReference type="RuleBase" id="RU368027"/>
    </source>
</evidence>
<evidence type="ECO:0000256" key="5">
    <source>
        <dbReference type="ARBA" id="ARBA00023242"/>
    </source>
</evidence>
<dbReference type="EMBL" id="LHPF02000009">
    <property type="protein sequence ID" value="PSC72696.1"/>
    <property type="molecule type" value="Genomic_DNA"/>
</dbReference>
<organism evidence="8 9">
    <name type="scientific">Micractinium conductrix</name>
    <dbReference type="NCBI Taxonomy" id="554055"/>
    <lineage>
        <taxon>Eukaryota</taxon>
        <taxon>Viridiplantae</taxon>
        <taxon>Chlorophyta</taxon>
        <taxon>core chlorophytes</taxon>
        <taxon>Trebouxiophyceae</taxon>
        <taxon>Chlorellales</taxon>
        <taxon>Chlorellaceae</taxon>
        <taxon>Chlorella clade</taxon>
        <taxon>Micractinium</taxon>
    </lineage>
</organism>
<evidence type="ECO:0000256" key="4">
    <source>
        <dbReference type="ARBA" id="ARBA00022552"/>
    </source>
</evidence>
<name>A0A2P6VF26_9CHLO</name>
<comment type="similarity">
    <text evidence="2 6">Belongs to the RRP36 family.</text>
</comment>
<dbReference type="OrthoDB" id="448446at2759"/>
<dbReference type="InterPro" id="IPR009292">
    <property type="entry name" value="RRP36"/>
</dbReference>
<feature type="compositionally biased region" description="Low complexity" evidence="7">
    <location>
        <begin position="87"/>
        <end position="103"/>
    </location>
</feature>
<evidence type="ECO:0000256" key="2">
    <source>
        <dbReference type="ARBA" id="ARBA00009418"/>
    </source>
</evidence>
<evidence type="ECO:0000313" key="8">
    <source>
        <dbReference type="EMBL" id="PSC72696.1"/>
    </source>
</evidence>
<accession>A0A2P6VF26</accession>
<sequence length="287" mass="31633">MKRRPPGRRPNEEQPSDSEEEAAALGKRARTVPHYASGDSEGDSGDSQSDSELSSSDEEGGGGEADEGLPLGQLVALRQDGSTSGPANQARAKTARQAASAGAFLKRGKHAPTETSSKRPVSVLRETLEGSGKRRGRDPRFESLSAGQYDESKFKKRYAFVYDEKLPQERDELKAALARTKSTGQQAKLQAKLTRMEQQLRSEEARRKRAGFQEKVKAKERAAVKDGKNPFFLKKSERRRLELLAKYEELQAAGPGKLEAYMAKRRKRNAAKDHRHLPAARCAGGDK</sequence>
<feature type="compositionally biased region" description="Basic and acidic residues" evidence="7">
    <location>
        <begin position="194"/>
        <end position="221"/>
    </location>
</feature>
<evidence type="ECO:0000313" key="9">
    <source>
        <dbReference type="Proteomes" id="UP000239649"/>
    </source>
</evidence>
<comment type="caution">
    <text evidence="8">The sequence shown here is derived from an EMBL/GenBank/DDBJ whole genome shotgun (WGS) entry which is preliminary data.</text>
</comment>
<dbReference type="Proteomes" id="UP000239649">
    <property type="component" value="Unassembled WGS sequence"/>
</dbReference>
<dbReference type="GO" id="GO:0030686">
    <property type="term" value="C:90S preribosome"/>
    <property type="evidence" value="ECO:0007669"/>
    <property type="project" value="TreeGrafter"/>
</dbReference>
<keyword evidence="6" id="KW-0687">Ribonucleoprotein</keyword>
<keyword evidence="5 6" id="KW-0539">Nucleus</keyword>
<dbReference type="PANTHER" id="PTHR21738:SF0">
    <property type="entry name" value="RIBOSOMAL RNA PROCESSING PROTEIN 36 HOMOLOG"/>
    <property type="match status" value="1"/>
</dbReference>
<dbReference type="Pfam" id="PF06102">
    <property type="entry name" value="RRP36"/>
    <property type="match status" value="1"/>
</dbReference>